<dbReference type="InterPro" id="IPR011516">
    <property type="entry name" value="Shugoshin_N"/>
</dbReference>
<keyword evidence="13" id="KW-1185">Reference proteome</keyword>
<evidence type="ECO:0000256" key="3">
    <source>
        <dbReference type="ARBA" id="ARBA00022454"/>
    </source>
</evidence>
<feature type="coiled-coil region" evidence="9">
    <location>
        <begin position="14"/>
        <end position="73"/>
    </location>
</feature>
<dbReference type="GO" id="GO:0000775">
    <property type="term" value="C:chromosome, centromeric region"/>
    <property type="evidence" value="ECO:0007669"/>
    <property type="project" value="UniProtKB-SubCell"/>
</dbReference>
<organism evidence="12 13">
    <name type="scientific">Ophiocordyceps polyrhachis-furcata BCC 54312</name>
    <dbReference type="NCBI Taxonomy" id="1330021"/>
    <lineage>
        <taxon>Eukaryota</taxon>
        <taxon>Fungi</taxon>
        <taxon>Dikarya</taxon>
        <taxon>Ascomycota</taxon>
        <taxon>Pezizomycotina</taxon>
        <taxon>Sordariomycetes</taxon>
        <taxon>Hypocreomycetidae</taxon>
        <taxon>Hypocreales</taxon>
        <taxon>Ophiocordycipitaceae</taxon>
        <taxon>Ophiocordyceps</taxon>
    </lineage>
</organism>
<gene>
    <name evidence="12" type="ORF">L249_3273</name>
</gene>
<dbReference type="AlphaFoldDB" id="A0A367LQH8"/>
<feature type="compositionally biased region" description="Low complexity" evidence="10">
    <location>
        <begin position="510"/>
        <end position="523"/>
    </location>
</feature>
<evidence type="ECO:0000256" key="1">
    <source>
        <dbReference type="ARBA" id="ARBA00004584"/>
    </source>
</evidence>
<keyword evidence="7" id="KW-0131">Cell cycle</keyword>
<keyword evidence="5" id="KW-0159">Chromosome partition</keyword>
<evidence type="ECO:0000256" key="8">
    <source>
        <dbReference type="ARBA" id="ARBA00023328"/>
    </source>
</evidence>
<accession>A0A367LQH8</accession>
<feature type="compositionally biased region" description="Polar residues" evidence="10">
    <location>
        <begin position="210"/>
        <end position="223"/>
    </location>
</feature>
<evidence type="ECO:0000256" key="5">
    <source>
        <dbReference type="ARBA" id="ARBA00022829"/>
    </source>
</evidence>
<evidence type="ECO:0000256" key="6">
    <source>
        <dbReference type="ARBA" id="ARBA00023054"/>
    </source>
</evidence>
<dbReference type="Pfam" id="PF07558">
    <property type="entry name" value="Shugoshin_N"/>
    <property type="match status" value="1"/>
</dbReference>
<feature type="compositionally biased region" description="Low complexity" evidence="10">
    <location>
        <begin position="423"/>
        <end position="447"/>
    </location>
</feature>
<feature type="region of interest" description="Disordered" evidence="10">
    <location>
        <begin position="104"/>
        <end position="136"/>
    </location>
</feature>
<feature type="compositionally biased region" description="Polar residues" evidence="10">
    <location>
        <begin position="124"/>
        <end position="133"/>
    </location>
</feature>
<name>A0A367LQH8_9HYPO</name>
<comment type="subcellular location">
    <subcellularLocation>
        <location evidence="1">Chromosome</location>
        <location evidence="1">Centromere</location>
    </subcellularLocation>
</comment>
<feature type="region of interest" description="Disordered" evidence="10">
    <location>
        <begin position="206"/>
        <end position="542"/>
    </location>
</feature>
<dbReference type="OrthoDB" id="5394106at2759"/>
<feature type="compositionally biased region" description="Basic and acidic residues" evidence="10">
    <location>
        <begin position="323"/>
        <end position="334"/>
    </location>
</feature>
<dbReference type="CDD" id="cd14686">
    <property type="entry name" value="bZIP"/>
    <property type="match status" value="1"/>
</dbReference>
<comment type="caution">
    <text evidence="12">The sequence shown here is derived from an EMBL/GenBank/DDBJ whole genome shotgun (WGS) entry which is preliminary data.</text>
</comment>
<keyword evidence="8" id="KW-0137">Centromere</keyword>
<dbReference type="EMBL" id="LKCN02000001">
    <property type="protein sequence ID" value="RCI16492.1"/>
    <property type="molecule type" value="Genomic_DNA"/>
</dbReference>
<evidence type="ECO:0000256" key="2">
    <source>
        <dbReference type="ARBA" id="ARBA00010845"/>
    </source>
</evidence>
<dbReference type="GO" id="GO:0051301">
    <property type="term" value="P:cell division"/>
    <property type="evidence" value="ECO:0007669"/>
    <property type="project" value="UniProtKB-KW"/>
</dbReference>
<proteinExistence type="inferred from homology"/>
<evidence type="ECO:0000256" key="9">
    <source>
        <dbReference type="SAM" id="Coils"/>
    </source>
</evidence>
<keyword evidence="3" id="KW-0158">Chromosome</keyword>
<feature type="compositionally biased region" description="Basic and acidic residues" evidence="10">
    <location>
        <begin position="257"/>
        <end position="313"/>
    </location>
</feature>
<evidence type="ECO:0000259" key="11">
    <source>
        <dbReference type="Pfam" id="PF07558"/>
    </source>
</evidence>
<feature type="domain" description="Shugoshin N-terminal coiled-coil" evidence="11">
    <location>
        <begin position="17"/>
        <end position="61"/>
    </location>
</feature>
<evidence type="ECO:0000313" key="12">
    <source>
        <dbReference type="EMBL" id="RCI16492.1"/>
    </source>
</evidence>
<evidence type="ECO:0000256" key="4">
    <source>
        <dbReference type="ARBA" id="ARBA00022618"/>
    </source>
</evidence>
<comment type="similarity">
    <text evidence="2">Belongs to the shugoshin family.</text>
</comment>
<evidence type="ECO:0000256" key="7">
    <source>
        <dbReference type="ARBA" id="ARBA00023306"/>
    </source>
</evidence>
<keyword evidence="6 9" id="KW-0175">Coiled coil</keyword>
<dbReference type="Proteomes" id="UP000253664">
    <property type="component" value="Unassembled WGS sequence"/>
</dbReference>
<keyword evidence="4" id="KW-0132">Cell division</keyword>
<evidence type="ECO:0000313" key="13">
    <source>
        <dbReference type="Proteomes" id="UP000253664"/>
    </source>
</evidence>
<sequence length="542" mass="59893">MARLNEPIVSTDPLETLRKKMLRQNRELAKSNNARAQRIRDLEKDCAYMLSENLELRGRILELERQVEDSETRRIADHALAIKSKLESQLADFSALVAGLGVEPPLKRTSTQQQRRQTRPRLSFSASRPSPSQRRLRDVAREIEDLGYISENKSGPRRSMKYALPPPLCLPEQILALRSQADLVDSPELGPPPLSMFIDEDPVKIDSPCKATTETPQAPSPSRRTVESPMAFEEPLPSPVAERSWPSPATARNTVKIGEKRKLAAREDLGGFPSRQKENQMVETETEKKKKEEKKAETKNAKDVGNSERERSKGRQPLAAKSTNEHVRSPKKDGTATTKPEPPKVKSSQARARGKTKSSIPPMDEASAEEKGPSFPERPLLAILPPSSPERLPTAPNLRDKMRRPSKQLFDAVAGEGKKTNRPSRSSSDASPLPASHLPLPSPSRAAKQQSADPASCRRRSRSCRRSETVEGEAQGSDEVDVYEFASSSPPSDADDESGRPARSGSRRQTLASSSSRTPSTTTADRGGSESGQRDRRRSMMV</sequence>
<protein>
    <recommendedName>
        <fullName evidence="11">Shugoshin N-terminal coiled-coil domain-containing protein</fullName>
    </recommendedName>
</protein>
<evidence type="ECO:0000256" key="10">
    <source>
        <dbReference type="SAM" id="MobiDB-lite"/>
    </source>
</evidence>
<dbReference type="GO" id="GO:0007059">
    <property type="term" value="P:chromosome segregation"/>
    <property type="evidence" value="ECO:0007669"/>
    <property type="project" value="UniProtKB-KW"/>
</dbReference>
<reference evidence="12 13" key="1">
    <citation type="journal article" date="2015" name="BMC Genomics">
        <title>Insights from the genome of Ophiocordyceps polyrhachis-furcata to pathogenicity and host specificity in insect fungi.</title>
        <authorList>
            <person name="Wichadakul D."/>
            <person name="Kobmoo N."/>
            <person name="Ingsriswang S."/>
            <person name="Tangphatsornruang S."/>
            <person name="Chantasingh D."/>
            <person name="Luangsa-ard J.J."/>
            <person name="Eurwilaichitr L."/>
        </authorList>
    </citation>
    <scope>NUCLEOTIDE SEQUENCE [LARGE SCALE GENOMIC DNA]</scope>
    <source>
        <strain evidence="12 13">BCC 54312</strain>
    </source>
</reference>